<dbReference type="RefSeq" id="WP_284229809.1">
    <property type="nucleotide sequence ID" value="NZ_BSUL01000001.1"/>
</dbReference>
<dbReference type="Proteomes" id="UP001157160">
    <property type="component" value="Unassembled WGS sequence"/>
</dbReference>
<gene>
    <name evidence="3" type="ORF">GCM10025874_05570</name>
</gene>
<organism evidence="3 4">
    <name type="scientific">Arenivirga flava</name>
    <dbReference type="NCBI Taxonomy" id="1930060"/>
    <lineage>
        <taxon>Bacteria</taxon>
        <taxon>Bacillati</taxon>
        <taxon>Actinomycetota</taxon>
        <taxon>Actinomycetes</taxon>
        <taxon>Micrococcales</taxon>
        <taxon>Microbacteriaceae</taxon>
        <taxon>Arenivirga</taxon>
    </lineage>
</organism>
<evidence type="ECO:0008006" key="5">
    <source>
        <dbReference type="Google" id="ProtNLM"/>
    </source>
</evidence>
<evidence type="ECO:0000256" key="2">
    <source>
        <dbReference type="SAM" id="Phobius"/>
    </source>
</evidence>
<accession>A0AA37UDV2</accession>
<evidence type="ECO:0000313" key="4">
    <source>
        <dbReference type="Proteomes" id="UP001157160"/>
    </source>
</evidence>
<keyword evidence="2" id="KW-1133">Transmembrane helix</keyword>
<keyword evidence="2" id="KW-0472">Membrane</keyword>
<dbReference type="EMBL" id="BSUL01000001">
    <property type="protein sequence ID" value="GMA27304.1"/>
    <property type="molecule type" value="Genomic_DNA"/>
</dbReference>
<reference evidence="3 4" key="1">
    <citation type="journal article" date="2014" name="Int. J. Syst. Evol. Microbiol.">
        <title>Complete genome sequence of Corynebacterium casei LMG S-19264T (=DSM 44701T), isolated from a smear-ripened cheese.</title>
        <authorList>
            <consortium name="US DOE Joint Genome Institute (JGI-PGF)"/>
            <person name="Walter F."/>
            <person name="Albersmeier A."/>
            <person name="Kalinowski J."/>
            <person name="Ruckert C."/>
        </authorList>
    </citation>
    <scope>NUCLEOTIDE SEQUENCE [LARGE SCALE GENOMIC DNA]</scope>
    <source>
        <strain evidence="3 4">NBRC 112289</strain>
    </source>
</reference>
<sequence length="197" mass="19931">MSAAPNYRRPLAPLARPTAPERPALQAVEVAPSRASKRARPRPLYAAITLGGVFAVIVAQLLLSLVVSNGAYELSTLSSERAALTREEQQLREQIDVSGSPQNLATEAERLGMVANGSSAVLWLSDGRVDGNVGAAEPGAGVVGSHGNLVANALLAQQAAAGAAVEAPTGSADTPEAAAASAPETPTMSGLPTPATH</sequence>
<feature type="compositionally biased region" description="Low complexity" evidence="1">
    <location>
        <begin position="165"/>
        <end position="187"/>
    </location>
</feature>
<feature type="transmembrane region" description="Helical" evidence="2">
    <location>
        <begin position="44"/>
        <end position="67"/>
    </location>
</feature>
<keyword evidence="2" id="KW-0812">Transmembrane</keyword>
<evidence type="ECO:0000313" key="3">
    <source>
        <dbReference type="EMBL" id="GMA27304.1"/>
    </source>
</evidence>
<feature type="compositionally biased region" description="Low complexity" evidence="1">
    <location>
        <begin position="1"/>
        <end position="25"/>
    </location>
</feature>
<proteinExistence type="predicted"/>
<comment type="caution">
    <text evidence="3">The sequence shown here is derived from an EMBL/GenBank/DDBJ whole genome shotgun (WGS) entry which is preliminary data.</text>
</comment>
<feature type="region of interest" description="Disordered" evidence="1">
    <location>
        <begin position="1"/>
        <end position="33"/>
    </location>
</feature>
<feature type="region of interest" description="Disordered" evidence="1">
    <location>
        <begin position="165"/>
        <end position="197"/>
    </location>
</feature>
<dbReference type="AlphaFoldDB" id="A0AA37UDV2"/>
<name>A0AA37UDV2_9MICO</name>
<evidence type="ECO:0000256" key="1">
    <source>
        <dbReference type="SAM" id="MobiDB-lite"/>
    </source>
</evidence>
<protein>
    <recommendedName>
        <fullName evidence="5">Cell division protein FtsL</fullName>
    </recommendedName>
</protein>
<keyword evidence="4" id="KW-1185">Reference proteome</keyword>